<comment type="similarity">
    <text evidence="1">Belongs to the membrane fusion protein (MFP) (TC 8.A.1) family.</text>
</comment>
<dbReference type="InterPro" id="IPR006143">
    <property type="entry name" value="RND_pump_MFP"/>
</dbReference>
<dbReference type="GO" id="GO:1990281">
    <property type="term" value="C:efflux pump complex"/>
    <property type="evidence" value="ECO:0007669"/>
    <property type="project" value="TreeGrafter"/>
</dbReference>
<evidence type="ECO:0000259" key="6">
    <source>
        <dbReference type="Pfam" id="PF25954"/>
    </source>
</evidence>
<comment type="caution">
    <text evidence="7">The sequence shown here is derived from an EMBL/GenBank/DDBJ whole genome shotgun (WGS) entry which is preliminary data.</text>
</comment>
<dbReference type="GO" id="GO:0015562">
    <property type="term" value="F:efflux transmembrane transporter activity"/>
    <property type="evidence" value="ECO:0007669"/>
    <property type="project" value="TreeGrafter"/>
</dbReference>
<evidence type="ECO:0000256" key="3">
    <source>
        <dbReference type="SAM" id="SignalP"/>
    </source>
</evidence>
<evidence type="ECO:0000256" key="2">
    <source>
        <dbReference type="SAM" id="MobiDB-lite"/>
    </source>
</evidence>
<protein>
    <submittedName>
        <fullName evidence="7">Efflux RND transporter periplasmic adaptor subunit</fullName>
    </submittedName>
</protein>
<evidence type="ECO:0000313" key="7">
    <source>
        <dbReference type="EMBL" id="RDE51867.1"/>
    </source>
</evidence>
<dbReference type="Gene3D" id="2.40.30.170">
    <property type="match status" value="1"/>
</dbReference>
<accession>A0A369XUL0</accession>
<dbReference type="Pfam" id="PF25954">
    <property type="entry name" value="Beta-barrel_RND_2"/>
    <property type="match status" value="1"/>
</dbReference>
<feature type="domain" description="Multidrug resistance protein MdtA-like barrel-sandwich hybrid" evidence="5">
    <location>
        <begin position="63"/>
        <end position="201"/>
    </location>
</feature>
<reference evidence="7 8" key="1">
    <citation type="submission" date="2018-05" db="EMBL/GenBank/DDBJ databases">
        <title>Integrated omic analyses show evidence that a Ca. Accumulibacter phosphatis strain performs denitrification under micro-aerobic conditions.</title>
        <authorList>
            <person name="Camejo P.Y."/>
            <person name="Katherine M.D."/>
            <person name="Daniel N.R."/>
        </authorList>
    </citation>
    <scope>NUCLEOTIDE SEQUENCE [LARGE SCALE GENOMIC DNA]</scope>
    <source>
        <strain evidence="7">UW-LDO-IC</strain>
    </source>
</reference>
<dbReference type="Proteomes" id="UP000253831">
    <property type="component" value="Unassembled WGS sequence"/>
</dbReference>
<feature type="region of interest" description="Disordered" evidence="2">
    <location>
        <begin position="306"/>
        <end position="350"/>
    </location>
</feature>
<evidence type="ECO:0000256" key="1">
    <source>
        <dbReference type="ARBA" id="ARBA00009477"/>
    </source>
</evidence>
<proteinExistence type="inferred from homology"/>
<dbReference type="Gene3D" id="1.10.287.470">
    <property type="entry name" value="Helix hairpin bin"/>
    <property type="match status" value="1"/>
</dbReference>
<feature type="domain" description="CusB-like beta-barrel" evidence="6">
    <location>
        <begin position="216"/>
        <end position="287"/>
    </location>
</feature>
<dbReference type="Pfam" id="PF25917">
    <property type="entry name" value="BSH_RND"/>
    <property type="match status" value="1"/>
</dbReference>
<dbReference type="SUPFAM" id="SSF111369">
    <property type="entry name" value="HlyD-like secretion proteins"/>
    <property type="match status" value="1"/>
</dbReference>
<feature type="chain" id="PRO_5016984616" evidence="3">
    <location>
        <begin position="19"/>
        <end position="406"/>
    </location>
</feature>
<name>A0A369XUL0_9PROT</name>
<evidence type="ECO:0000259" key="4">
    <source>
        <dbReference type="Pfam" id="PF25876"/>
    </source>
</evidence>
<organism evidence="7 8">
    <name type="scientific">Candidatus Accumulibacter meliphilus</name>
    <dbReference type="NCBI Taxonomy" id="2211374"/>
    <lineage>
        <taxon>Bacteria</taxon>
        <taxon>Pseudomonadati</taxon>
        <taxon>Pseudomonadota</taxon>
        <taxon>Betaproteobacteria</taxon>
        <taxon>Candidatus Accumulibacter</taxon>
    </lineage>
</organism>
<dbReference type="EMBL" id="QPGA01000004">
    <property type="protein sequence ID" value="RDE51867.1"/>
    <property type="molecule type" value="Genomic_DNA"/>
</dbReference>
<feature type="signal peptide" evidence="3">
    <location>
        <begin position="1"/>
        <end position="18"/>
    </location>
</feature>
<dbReference type="Gene3D" id="2.40.50.100">
    <property type="match status" value="1"/>
</dbReference>
<feature type="domain" description="Multidrug resistance protein MdtA-like alpha-helical hairpin" evidence="4">
    <location>
        <begin position="104"/>
        <end position="171"/>
    </location>
</feature>
<dbReference type="InterPro" id="IPR058624">
    <property type="entry name" value="MdtA-like_HH"/>
</dbReference>
<gene>
    <name evidence="7" type="ORF">DVS81_04395</name>
</gene>
<evidence type="ECO:0000313" key="8">
    <source>
        <dbReference type="Proteomes" id="UP000253831"/>
    </source>
</evidence>
<dbReference type="PANTHER" id="PTHR30469">
    <property type="entry name" value="MULTIDRUG RESISTANCE PROTEIN MDTA"/>
    <property type="match status" value="1"/>
</dbReference>
<evidence type="ECO:0000259" key="5">
    <source>
        <dbReference type="Pfam" id="PF25917"/>
    </source>
</evidence>
<dbReference type="AlphaFoldDB" id="A0A369XUL0"/>
<sequence length="406" mass="43749">MKISLTKSLLGLLAVALATGGMYWQHQNATLSPEQRYKLQAIERGEITQTVSANGTLNPVVLVNVGTQVSGTVTRLYVDFNDKVEKGQALLELDDSLLAAQARQSAANVNNVSAALDLARANEARMRALFAQEYVSRQEFEQSIQTRRSSEAQLAQARAAADKDQVNLRYTTIRSPVSGVVVDRVIDLGQTVAASLQTPTLIKIAQDLSEMRIDSSFAEADIGKIREGQAVRFTVDAFPERSFEGSVQQIRLNPTTQQNVVTYNVRVSLSNPEHILLPGMTAYVSIAVAQRDDALLVPNAALRFKPPEDANKSLPAESAESAEPPPEAGKATGKGRTRDANRGGSSGTVHIVDRGQLKAVRLQLGITDNRNSEVLAGELKVGERVVIGENPLNSGGKPSSVGLRLF</sequence>
<dbReference type="Pfam" id="PF25876">
    <property type="entry name" value="HH_MFP_RND"/>
    <property type="match status" value="1"/>
</dbReference>
<dbReference type="PANTHER" id="PTHR30469:SF33">
    <property type="entry name" value="SLR1207 PROTEIN"/>
    <property type="match status" value="1"/>
</dbReference>
<dbReference type="InterPro" id="IPR058792">
    <property type="entry name" value="Beta-barrel_RND_2"/>
</dbReference>
<dbReference type="NCBIfam" id="TIGR01730">
    <property type="entry name" value="RND_mfp"/>
    <property type="match status" value="1"/>
</dbReference>
<dbReference type="InterPro" id="IPR058625">
    <property type="entry name" value="MdtA-like_BSH"/>
</dbReference>
<keyword evidence="3" id="KW-0732">Signal</keyword>